<dbReference type="Pfam" id="PF16976">
    <property type="entry name" value="RcpC"/>
    <property type="match status" value="1"/>
</dbReference>
<dbReference type="CDD" id="cd11614">
    <property type="entry name" value="SAF_CpaB_FlgA_like"/>
    <property type="match status" value="1"/>
</dbReference>
<dbReference type="InterPro" id="IPR017592">
    <property type="entry name" value="Pilus_assmbl_Flp-typ_CpaB"/>
</dbReference>
<accession>A0A9X1DC69</accession>
<keyword evidence="3" id="KW-1185">Reference proteome</keyword>
<comment type="caution">
    <text evidence="2">The sequence shown here is derived from an EMBL/GenBank/DDBJ whole genome shotgun (WGS) entry which is preliminary data.</text>
</comment>
<dbReference type="AlphaFoldDB" id="A0A9X1DC69"/>
<dbReference type="SMART" id="SM00858">
    <property type="entry name" value="SAF"/>
    <property type="match status" value="1"/>
</dbReference>
<organism evidence="2 3">
    <name type="scientific">Sphingobium nicotianae</name>
    <dbReference type="NCBI Taxonomy" id="2782607"/>
    <lineage>
        <taxon>Bacteria</taxon>
        <taxon>Pseudomonadati</taxon>
        <taxon>Pseudomonadota</taxon>
        <taxon>Alphaproteobacteria</taxon>
        <taxon>Sphingomonadales</taxon>
        <taxon>Sphingomonadaceae</taxon>
        <taxon>Sphingobium</taxon>
    </lineage>
</organism>
<sequence length="288" mass="29755">MGVFAVYLANSYFTGVARHNEKIAEDLNLATIVAARVPLNYGDQITADKLKVVQWPSSSVPEGSFNDIRALLSDPAGPRVTLRPIEAGVPVLRPMISGPGGRAVISATLSRDKRAVAIRVNEASGVGGFVAPGDSVDVLLTRQPPASGASAAEQITDTIVENVRVIATDQNANDASKDPQVSKTVTLEVDPIQAQKIALAGQIGQLSLSLRNVADRKPAETRTVTVADLGSGGYPYYTPAPAAAAAPAYHRAPAAPRAAAPARPSGPAVIVGKGLSISKVEVSRDGGN</sequence>
<dbReference type="EMBL" id="JAHGAW010000006">
    <property type="protein sequence ID" value="MBT2187266.1"/>
    <property type="molecule type" value="Genomic_DNA"/>
</dbReference>
<reference evidence="2" key="1">
    <citation type="submission" date="2021-05" db="EMBL/GenBank/DDBJ databases">
        <title>Genome of Sphingobium sp. strain.</title>
        <authorList>
            <person name="Fan R."/>
        </authorList>
    </citation>
    <scope>NUCLEOTIDE SEQUENCE</scope>
    <source>
        <strain evidence="2">H33</strain>
    </source>
</reference>
<dbReference type="Pfam" id="PF08666">
    <property type="entry name" value="SAF"/>
    <property type="match status" value="1"/>
</dbReference>
<dbReference type="NCBIfam" id="TIGR03177">
    <property type="entry name" value="pilus_cpaB"/>
    <property type="match status" value="1"/>
</dbReference>
<proteinExistence type="predicted"/>
<name>A0A9X1DC69_9SPHN</name>
<protein>
    <submittedName>
        <fullName evidence="2">Flp pilus assembly protein CpaB</fullName>
    </submittedName>
</protein>
<feature type="domain" description="SAF" evidence="1">
    <location>
        <begin position="30"/>
        <end position="97"/>
    </location>
</feature>
<evidence type="ECO:0000259" key="1">
    <source>
        <dbReference type="SMART" id="SM00858"/>
    </source>
</evidence>
<evidence type="ECO:0000313" key="2">
    <source>
        <dbReference type="EMBL" id="MBT2187266.1"/>
    </source>
</evidence>
<evidence type="ECO:0000313" key="3">
    <source>
        <dbReference type="Proteomes" id="UP001138757"/>
    </source>
</evidence>
<dbReference type="InterPro" id="IPR013974">
    <property type="entry name" value="SAF"/>
</dbReference>
<dbReference type="InterPro" id="IPR031571">
    <property type="entry name" value="RcpC_dom"/>
</dbReference>
<dbReference type="Proteomes" id="UP001138757">
    <property type="component" value="Unassembled WGS sequence"/>
</dbReference>
<gene>
    <name evidence="2" type="primary">cpaB</name>
    <name evidence="2" type="ORF">KK488_09950</name>
</gene>